<dbReference type="RefSeq" id="WP_378256885.1">
    <property type="nucleotide sequence ID" value="NZ_JBHSIT010000005.1"/>
</dbReference>
<comment type="caution">
    <text evidence="7">The sequence shown here is derived from an EMBL/GenBank/DDBJ whole genome shotgun (WGS) entry which is preliminary data.</text>
</comment>
<keyword evidence="1" id="KW-0805">Transcription regulation</keyword>
<keyword evidence="2 4" id="KW-0238">DNA-binding</keyword>
<feature type="DNA-binding region" description="H-T-H motif" evidence="4">
    <location>
        <begin position="46"/>
        <end position="65"/>
    </location>
</feature>
<feature type="region of interest" description="Disordered" evidence="5">
    <location>
        <begin position="197"/>
        <end position="241"/>
    </location>
</feature>
<sequence>MAAENGPGRRPAEGRPAGRDRGATEDALRAAAIARLRAGGVLAGLNLREVADEAGVNRGLVYQYFGSRRALLRSALRGEARRNAADAAAASAGPMPERLARLLASNIDAPEAIRLVTLLVLDGDDRPRILPNRGAGRAALAADAERGDLATTDVDAAHAALASVIYGYTLFREHLAREMNVPVDELDERMGPCLEALFSARPGPEGGLEAEGGPGAGGEPGADEPKAESGPGAPVADAPGS</sequence>
<feature type="compositionally biased region" description="Basic and acidic residues" evidence="5">
    <location>
        <begin position="10"/>
        <end position="23"/>
    </location>
</feature>
<protein>
    <submittedName>
        <fullName evidence="7">TetR/AcrR family transcriptional regulator</fullName>
    </submittedName>
</protein>
<feature type="compositionally biased region" description="Gly residues" evidence="5">
    <location>
        <begin position="204"/>
        <end position="220"/>
    </location>
</feature>
<evidence type="ECO:0000256" key="4">
    <source>
        <dbReference type="PROSITE-ProRule" id="PRU00335"/>
    </source>
</evidence>
<evidence type="ECO:0000256" key="5">
    <source>
        <dbReference type="SAM" id="MobiDB-lite"/>
    </source>
</evidence>
<evidence type="ECO:0000313" key="7">
    <source>
        <dbReference type="EMBL" id="MFC4909400.1"/>
    </source>
</evidence>
<dbReference type="Pfam" id="PF00440">
    <property type="entry name" value="TetR_N"/>
    <property type="match status" value="1"/>
</dbReference>
<dbReference type="Gene3D" id="1.10.357.10">
    <property type="entry name" value="Tetracycline Repressor, domain 2"/>
    <property type="match status" value="1"/>
</dbReference>
<dbReference type="PANTHER" id="PTHR30055">
    <property type="entry name" value="HTH-TYPE TRANSCRIPTIONAL REGULATOR RUTR"/>
    <property type="match status" value="1"/>
</dbReference>
<evidence type="ECO:0000259" key="6">
    <source>
        <dbReference type="PROSITE" id="PS50977"/>
    </source>
</evidence>
<dbReference type="PANTHER" id="PTHR30055:SF151">
    <property type="entry name" value="TRANSCRIPTIONAL REGULATORY PROTEIN"/>
    <property type="match status" value="1"/>
</dbReference>
<evidence type="ECO:0000313" key="8">
    <source>
        <dbReference type="Proteomes" id="UP001595872"/>
    </source>
</evidence>
<dbReference type="InterPro" id="IPR009057">
    <property type="entry name" value="Homeodomain-like_sf"/>
</dbReference>
<dbReference type="EMBL" id="JBHSIT010000005">
    <property type="protein sequence ID" value="MFC4909400.1"/>
    <property type="molecule type" value="Genomic_DNA"/>
</dbReference>
<feature type="domain" description="HTH tetR-type" evidence="6">
    <location>
        <begin position="22"/>
        <end position="83"/>
    </location>
</feature>
<keyword evidence="8" id="KW-1185">Reference proteome</keyword>
<name>A0ABV9U1X6_9ACTN</name>
<dbReference type="SUPFAM" id="SSF46689">
    <property type="entry name" value="Homeodomain-like"/>
    <property type="match status" value="1"/>
</dbReference>
<proteinExistence type="predicted"/>
<evidence type="ECO:0000256" key="3">
    <source>
        <dbReference type="ARBA" id="ARBA00023163"/>
    </source>
</evidence>
<reference evidence="8" key="1">
    <citation type="journal article" date="2019" name="Int. J. Syst. Evol. Microbiol.">
        <title>The Global Catalogue of Microorganisms (GCM) 10K type strain sequencing project: providing services to taxonomists for standard genome sequencing and annotation.</title>
        <authorList>
            <consortium name="The Broad Institute Genomics Platform"/>
            <consortium name="The Broad Institute Genome Sequencing Center for Infectious Disease"/>
            <person name="Wu L."/>
            <person name="Ma J."/>
        </authorList>
    </citation>
    <scope>NUCLEOTIDE SEQUENCE [LARGE SCALE GENOMIC DNA]</scope>
    <source>
        <strain evidence="8">KLKA75</strain>
    </source>
</reference>
<dbReference type="InterPro" id="IPR050109">
    <property type="entry name" value="HTH-type_TetR-like_transc_reg"/>
</dbReference>
<organism evidence="7 8">
    <name type="scientific">Actinomadura gamaensis</name>
    <dbReference type="NCBI Taxonomy" id="1763541"/>
    <lineage>
        <taxon>Bacteria</taxon>
        <taxon>Bacillati</taxon>
        <taxon>Actinomycetota</taxon>
        <taxon>Actinomycetes</taxon>
        <taxon>Streptosporangiales</taxon>
        <taxon>Thermomonosporaceae</taxon>
        <taxon>Actinomadura</taxon>
    </lineage>
</organism>
<dbReference type="InterPro" id="IPR001647">
    <property type="entry name" value="HTH_TetR"/>
</dbReference>
<keyword evidence="3" id="KW-0804">Transcription</keyword>
<gene>
    <name evidence="7" type="ORF">ACFPCY_18915</name>
</gene>
<evidence type="ECO:0000256" key="2">
    <source>
        <dbReference type="ARBA" id="ARBA00023125"/>
    </source>
</evidence>
<dbReference type="PROSITE" id="PS50977">
    <property type="entry name" value="HTH_TETR_2"/>
    <property type="match status" value="1"/>
</dbReference>
<evidence type="ECO:0000256" key="1">
    <source>
        <dbReference type="ARBA" id="ARBA00023015"/>
    </source>
</evidence>
<feature type="region of interest" description="Disordered" evidence="5">
    <location>
        <begin position="1"/>
        <end position="23"/>
    </location>
</feature>
<accession>A0ABV9U1X6</accession>
<dbReference type="Proteomes" id="UP001595872">
    <property type="component" value="Unassembled WGS sequence"/>
</dbReference>